<dbReference type="InterPro" id="IPR000232">
    <property type="entry name" value="HSF_DNA-bd"/>
</dbReference>
<evidence type="ECO:0000259" key="4">
    <source>
        <dbReference type="Pfam" id="PF00447"/>
    </source>
</evidence>
<name>A0ABD3Q5U6_9STRA</name>
<dbReference type="GO" id="GO:0005634">
    <property type="term" value="C:nucleus"/>
    <property type="evidence" value="ECO:0007669"/>
    <property type="project" value="UniProtKB-SubCell"/>
</dbReference>
<dbReference type="SUPFAM" id="SSF46785">
    <property type="entry name" value="Winged helix' DNA-binding domain"/>
    <property type="match status" value="1"/>
</dbReference>
<protein>
    <recommendedName>
        <fullName evidence="4">HSF-type DNA-binding domain-containing protein</fullName>
    </recommendedName>
</protein>
<dbReference type="PANTHER" id="PTHR10015:SF206">
    <property type="entry name" value="HSF-TYPE DNA-BINDING DOMAIN-CONTAINING PROTEIN"/>
    <property type="match status" value="1"/>
</dbReference>
<keyword evidence="3" id="KW-0539">Nucleus</keyword>
<evidence type="ECO:0000313" key="5">
    <source>
        <dbReference type="EMBL" id="KAL3795319.1"/>
    </source>
</evidence>
<dbReference type="InterPro" id="IPR036388">
    <property type="entry name" value="WH-like_DNA-bd_sf"/>
</dbReference>
<dbReference type="EMBL" id="JALLPJ020000323">
    <property type="protein sequence ID" value="KAL3795319.1"/>
    <property type="molecule type" value="Genomic_DNA"/>
</dbReference>
<evidence type="ECO:0000256" key="1">
    <source>
        <dbReference type="ARBA" id="ARBA00004123"/>
    </source>
</evidence>
<dbReference type="PANTHER" id="PTHR10015">
    <property type="entry name" value="HEAT SHOCK TRANSCRIPTION FACTOR"/>
    <property type="match status" value="1"/>
</dbReference>
<keyword evidence="6" id="KW-1185">Reference proteome</keyword>
<evidence type="ECO:0000256" key="2">
    <source>
        <dbReference type="ARBA" id="ARBA00023125"/>
    </source>
</evidence>
<evidence type="ECO:0000256" key="3">
    <source>
        <dbReference type="ARBA" id="ARBA00023242"/>
    </source>
</evidence>
<dbReference type="Gene3D" id="1.10.10.10">
    <property type="entry name" value="Winged helix-like DNA-binding domain superfamily/Winged helix DNA-binding domain"/>
    <property type="match status" value="1"/>
</dbReference>
<organism evidence="5 6">
    <name type="scientific">Cyclotella atomus</name>
    <dbReference type="NCBI Taxonomy" id="382360"/>
    <lineage>
        <taxon>Eukaryota</taxon>
        <taxon>Sar</taxon>
        <taxon>Stramenopiles</taxon>
        <taxon>Ochrophyta</taxon>
        <taxon>Bacillariophyta</taxon>
        <taxon>Coscinodiscophyceae</taxon>
        <taxon>Thalassiosirophycidae</taxon>
        <taxon>Stephanodiscales</taxon>
        <taxon>Stephanodiscaceae</taxon>
        <taxon>Cyclotella</taxon>
    </lineage>
</organism>
<proteinExistence type="predicted"/>
<keyword evidence="2" id="KW-0238">DNA-binding</keyword>
<comment type="caution">
    <text evidence="5">The sequence shown here is derived from an EMBL/GenBank/DDBJ whole genome shotgun (WGS) entry which is preliminary data.</text>
</comment>
<dbReference type="Proteomes" id="UP001530400">
    <property type="component" value="Unassembled WGS sequence"/>
</dbReference>
<sequence length="330" mass="36803">MSNTTFPYKLYQLLETLGSLGTSLSADESAAAASIAWLPHGRAFIIRDQAVFASKVLPVHFENIKYRSFLRQLNLWGFQRTCQHCVPYGRIHMGPDLGGWYHHHFLRGKGVDGGKAEVEMAPQFYDMPPIEVDTPIVPNWFFENRTSLGERGAASFPARENVFNHKGPGNNDNGKIVHHATNQIDGQSHQGFNTYYGRSLSSSSMDSLQMASPFATQPSQFLKPRPTSAPNLAAVNPSFATRRLSWHAGTYSELKDTSDSNLNLCQVEEMESHLNDLEPLENEEYKESDSSRALWSPSILSDLIGTLNDIDPIELTQNVPAPEPDDEAQH</sequence>
<accession>A0ABD3Q5U6</accession>
<comment type="subcellular location">
    <subcellularLocation>
        <location evidence="1">Nucleus</location>
    </subcellularLocation>
</comment>
<evidence type="ECO:0000313" key="6">
    <source>
        <dbReference type="Proteomes" id="UP001530400"/>
    </source>
</evidence>
<dbReference type="Pfam" id="PF00447">
    <property type="entry name" value="HSF_DNA-bind"/>
    <property type="match status" value="1"/>
</dbReference>
<feature type="domain" description="HSF-type DNA-binding" evidence="4">
    <location>
        <begin position="6"/>
        <end position="109"/>
    </location>
</feature>
<dbReference type="GO" id="GO:0003677">
    <property type="term" value="F:DNA binding"/>
    <property type="evidence" value="ECO:0007669"/>
    <property type="project" value="UniProtKB-KW"/>
</dbReference>
<gene>
    <name evidence="5" type="ORF">ACHAWO_006953</name>
</gene>
<reference evidence="5 6" key="1">
    <citation type="submission" date="2024-10" db="EMBL/GenBank/DDBJ databases">
        <title>Updated reference genomes for cyclostephanoid diatoms.</title>
        <authorList>
            <person name="Roberts W.R."/>
            <person name="Alverson A.J."/>
        </authorList>
    </citation>
    <scope>NUCLEOTIDE SEQUENCE [LARGE SCALE GENOMIC DNA]</scope>
    <source>
        <strain evidence="5 6">AJA010-31</strain>
    </source>
</reference>
<dbReference type="AlphaFoldDB" id="A0ABD3Q5U6"/>
<dbReference type="InterPro" id="IPR036390">
    <property type="entry name" value="WH_DNA-bd_sf"/>
</dbReference>